<evidence type="ECO:0000313" key="4">
    <source>
        <dbReference type="Proteomes" id="UP000546200"/>
    </source>
</evidence>
<sequence length="232" mass="23835">MPRQFALLALLLPVVAPAAERGVYPGTFDRIRVQGPYEVTVSVGASPTGTVTGEKAAIDRIEVRVDGTTLVVRPVIGSADQRAVRSREPVRVALTTPNIVSASVVGASRLKLGRMRGERIDLSISGTGAIEAAQVDTPRLIGTVIGSGSLTLAGKADNARLLSNGTGTIDAAALDTGELFVRLDGPGEIRARAHYQAQVSNTGVGRVSIAGTTKCRVVATAGGPVDCGSDTP</sequence>
<feature type="signal peptide" evidence="1">
    <location>
        <begin position="1"/>
        <end position="18"/>
    </location>
</feature>
<feature type="domain" description="Putative auto-transporter adhesin head GIN" evidence="2">
    <location>
        <begin position="28"/>
        <end position="212"/>
    </location>
</feature>
<evidence type="ECO:0000259" key="2">
    <source>
        <dbReference type="Pfam" id="PF10988"/>
    </source>
</evidence>
<dbReference type="Proteomes" id="UP000546200">
    <property type="component" value="Unassembled WGS sequence"/>
</dbReference>
<name>A0A7W9BAU8_9SPHN</name>
<keyword evidence="4" id="KW-1185">Reference proteome</keyword>
<feature type="chain" id="PRO_5030966471" description="Putative auto-transporter adhesin head GIN domain-containing protein" evidence="1">
    <location>
        <begin position="19"/>
        <end position="232"/>
    </location>
</feature>
<keyword evidence="1" id="KW-0732">Signal</keyword>
<accession>A0A7W9BAU8</accession>
<proteinExistence type="predicted"/>
<dbReference type="AlphaFoldDB" id="A0A7W9BAU8"/>
<dbReference type="Pfam" id="PF10988">
    <property type="entry name" value="DUF2807"/>
    <property type="match status" value="1"/>
</dbReference>
<comment type="caution">
    <text evidence="3">The sequence shown here is derived from an EMBL/GenBank/DDBJ whole genome shotgun (WGS) entry which is preliminary data.</text>
</comment>
<reference evidence="3 4" key="1">
    <citation type="submission" date="2020-08" db="EMBL/GenBank/DDBJ databases">
        <title>Genomic Encyclopedia of Type Strains, Phase IV (KMG-IV): sequencing the most valuable type-strain genomes for metagenomic binning, comparative biology and taxonomic classification.</title>
        <authorList>
            <person name="Goeker M."/>
        </authorList>
    </citation>
    <scope>NUCLEOTIDE SEQUENCE [LARGE SCALE GENOMIC DNA]</scope>
    <source>
        <strain evidence="3 4">DSM 100044</strain>
    </source>
</reference>
<dbReference type="RefSeq" id="WP_184053645.1">
    <property type="nucleotide sequence ID" value="NZ_JACIJK010000001.1"/>
</dbReference>
<protein>
    <recommendedName>
        <fullName evidence="2">Putative auto-transporter adhesin head GIN domain-containing protein</fullName>
    </recommendedName>
</protein>
<gene>
    <name evidence="3" type="ORF">FHS94_000245</name>
</gene>
<dbReference type="Gene3D" id="2.160.20.120">
    <property type="match status" value="1"/>
</dbReference>
<dbReference type="InterPro" id="IPR021255">
    <property type="entry name" value="DUF2807"/>
</dbReference>
<dbReference type="EMBL" id="JACIJK010000001">
    <property type="protein sequence ID" value="MBB5713426.1"/>
    <property type="molecule type" value="Genomic_DNA"/>
</dbReference>
<evidence type="ECO:0000313" key="3">
    <source>
        <dbReference type="EMBL" id="MBB5713426.1"/>
    </source>
</evidence>
<organism evidence="3 4">
    <name type="scientific">Sphingomonas aerophila</name>
    <dbReference type="NCBI Taxonomy" id="1344948"/>
    <lineage>
        <taxon>Bacteria</taxon>
        <taxon>Pseudomonadati</taxon>
        <taxon>Pseudomonadota</taxon>
        <taxon>Alphaproteobacteria</taxon>
        <taxon>Sphingomonadales</taxon>
        <taxon>Sphingomonadaceae</taxon>
        <taxon>Sphingomonas</taxon>
    </lineage>
</organism>
<evidence type="ECO:0000256" key="1">
    <source>
        <dbReference type="SAM" id="SignalP"/>
    </source>
</evidence>